<dbReference type="Pfam" id="PF00069">
    <property type="entry name" value="Pkinase"/>
    <property type="match status" value="1"/>
</dbReference>
<keyword evidence="6" id="KW-0067">ATP-binding</keyword>
<evidence type="ECO:0000256" key="8">
    <source>
        <dbReference type="ARBA" id="ARBA00048679"/>
    </source>
</evidence>
<sequence>MLSASSYNEARNTRLMRCRENQKDVGGRPFSSFHSPLPLKTALYYASEVVLGVRALHRFIHGDLKHQNILLGAENHLQIIDLGLASDFSSVQIDLAQYPLASYERAAIKLGQDYSYGGDIWSLGVGMRGWLVGAMPEFLIEEEEGRRSGGGSSGRSSVSLLITSSGTGTDSRRVAFLPAFVMNTSFSKYSSIPCFEGAYPFFLFPRYSAGIVGVVVEFLILLHFWQCILYKIETFSASKSAARISEILISFALSPLRCASFLTHLGGHGAALPDALP</sequence>
<comment type="catalytic activity">
    <reaction evidence="8">
        <text>L-seryl-[protein] + ATP = O-phospho-L-seryl-[protein] + ADP + H(+)</text>
        <dbReference type="Rhea" id="RHEA:17989"/>
        <dbReference type="Rhea" id="RHEA-COMP:9863"/>
        <dbReference type="Rhea" id="RHEA-COMP:11604"/>
        <dbReference type="ChEBI" id="CHEBI:15378"/>
        <dbReference type="ChEBI" id="CHEBI:29999"/>
        <dbReference type="ChEBI" id="CHEBI:30616"/>
        <dbReference type="ChEBI" id="CHEBI:83421"/>
        <dbReference type="ChEBI" id="CHEBI:456216"/>
        <dbReference type="EC" id="2.7.11.1"/>
    </reaction>
</comment>
<keyword evidence="9" id="KW-1133">Transmembrane helix</keyword>
<comment type="catalytic activity">
    <reaction evidence="7">
        <text>L-threonyl-[protein] + ATP = O-phospho-L-threonyl-[protein] + ADP + H(+)</text>
        <dbReference type="Rhea" id="RHEA:46608"/>
        <dbReference type="Rhea" id="RHEA-COMP:11060"/>
        <dbReference type="Rhea" id="RHEA-COMP:11605"/>
        <dbReference type="ChEBI" id="CHEBI:15378"/>
        <dbReference type="ChEBI" id="CHEBI:30013"/>
        <dbReference type="ChEBI" id="CHEBI:30616"/>
        <dbReference type="ChEBI" id="CHEBI:61977"/>
        <dbReference type="ChEBI" id="CHEBI:456216"/>
        <dbReference type="EC" id="2.7.11.1"/>
    </reaction>
</comment>
<dbReference type="PROSITE" id="PS00108">
    <property type="entry name" value="PROTEIN_KINASE_ST"/>
    <property type="match status" value="1"/>
</dbReference>
<keyword evidence="12" id="KW-1185">Reference proteome</keyword>
<dbReference type="PANTHER" id="PTHR24356:SF1">
    <property type="entry name" value="SERINE_THREONINE-PROTEIN KINASE GREATWALL"/>
    <property type="match status" value="1"/>
</dbReference>
<evidence type="ECO:0000256" key="4">
    <source>
        <dbReference type="ARBA" id="ARBA00022741"/>
    </source>
</evidence>
<keyword evidence="5" id="KW-0418">Kinase</keyword>
<evidence type="ECO:0000256" key="3">
    <source>
        <dbReference type="ARBA" id="ARBA00022679"/>
    </source>
</evidence>
<evidence type="ECO:0000313" key="11">
    <source>
        <dbReference type="EMBL" id="KAJ7608656.1"/>
    </source>
</evidence>
<dbReference type="PROSITE" id="PS50011">
    <property type="entry name" value="PROTEIN_KINASE_DOM"/>
    <property type="match status" value="1"/>
</dbReference>
<dbReference type="EMBL" id="JARKIF010000043">
    <property type="protein sequence ID" value="KAJ7608656.1"/>
    <property type="molecule type" value="Genomic_DNA"/>
</dbReference>
<dbReference type="InterPro" id="IPR000719">
    <property type="entry name" value="Prot_kinase_dom"/>
</dbReference>
<dbReference type="SUPFAM" id="SSF56112">
    <property type="entry name" value="Protein kinase-like (PK-like)"/>
    <property type="match status" value="1"/>
</dbReference>
<accession>A0AAD7FAD1</accession>
<proteinExistence type="predicted"/>
<name>A0AAD7FAD1_9AGAR</name>
<keyword evidence="2" id="KW-0723">Serine/threonine-protein kinase</keyword>
<dbReference type="Proteomes" id="UP001221142">
    <property type="component" value="Unassembled WGS sequence"/>
</dbReference>
<evidence type="ECO:0000256" key="2">
    <source>
        <dbReference type="ARBA" id="ARBA00022527"/>
    </source>
</evidence>
<evidence type="ECO:0000256" key="5">
    <source>
        <dbReference type="ARBA" id="ARBA00022777"/>
    </source>
</evidence>
<evidence type="ECO:0000256" key="9">
    <source>
        <dbReference type="SAM" id="Phobius"/>
    </source>
</evidence>
<dbReference type="EC" id="2.7.11.1" evidence="1"/>
<keyword evidence="9" id="KW-0812">Transmembrane</keyword>
<dbReference type="InterPro" id="IPR011009">
    <property type="entry name" value="Kinase-like_dom_sf"/>
</dbReference>
<dbReference type="GO" id="GO:0005524">
    <property type="term" value="F:ATP binding"/>
    <property type="evidence" value="ECO:0007669"/>
    <property type="project" value="UniProtKB-KW"/>
</dbReference>
<keyword evidence="3" id="KW-0808">Transferase</keyword>
<comment type="caution">
    <text evidence="11">The sequence shown here is derived from an EMBL/GenBank/DDBJ whole genome shotgun (WGS) entry which is preliminary data.</text>
</comment>
<evidence type="ECO:0000256" key="1">
    <source>
        <dbReference type="ARBA" id="ARBA00012513"/>
    </source>
</evidence>
<evidence type="ECO:0000313" key="12">
    <source>
        <dbReference type="Proteomes" id="UP001221142"/>
    </source>
</evidence>
<keyword evidence="4" id="KW-0547">Nucleotide-binding</keyword>
<dbReference type="PANTHER" id="PTHR24356">
    <property type="entry name" value="SERINE/THREONINE-PROTEIN KINASE"/>
    <property type="match status" value="1"/>
</dbReference>
<feature type="domain" description="Protein kinase" evidence="10">
    <location>
        <begin position="1"/>
        <end position="202"/>
    </location>
</feature>
<evidence type="ECO:0000256" key="6">
    <source>
        <dbReference type="ARBA" id="ARBA00022840"/>
    </source>
</evidence>
<dbReference type="GO" id="GO:0004674">
    <property type="term" value="F:protein serine/threonine kinase activity"/>
    <property type="evidence" value="ECO:0007669"/>
    <property type="project" value="UniProtKB-KW"/>
</dbReference>
<dbReference type="AlphaFoldDB" id="A0AAD7FAD1"/>
<keyword evidence="9" id="KW-0472">Membrane</keyword>
<gene>
    <name evidence="11" type="ORF">FB45DRAFT_1039332</name>
</gene>
<protein>
    <recommendedName>
        <fullName evidence="1">non-specific serine/threonine protein kinase</fullName>
        <ecNumber evidence="1">2.7.11.1</ecNumber>
    </recommendedName>
</protein>
<dbReference type="Gene3D" id="1.10.510.10">
    <property type="entry name" value="Transferase(Phosphotransferase) domain 1"/>
    <property type="match status" value="1"/>
</dbReference>
<dbReference type="InterPro" id="IPR050236">
    <property type="entry name" value="Ser_Thr_kinase_AGC"/>
</dbReference>
<dbReference type="InterPro" id="IPR008271">
    <property type="entry name" value="Ser/Thr_kinase_AS"/>
</dbReference>
<evidence type="ECO:0000256" key="7">
    <source>
        <dbReference type="ARBA" id="ARBA00047899"/>
    </source>
</evidence>
<evidence type="ECO:0000259" key="10">
    <source>
        <dbReference type="PROSITE" id="PS50011"/>
    </source>
</evidence>
<organism evidence="11 12">
    <name type="scientific">Roridomyces roridus</name>
    <dbReference type="NCBI Taxonomy" id="1738132"/>
    <lineage>
        <taxon>Eukaryota</taxon>
        <taxon>Fungi</taxon>
        <taxon>Dikarya</taxon>
        <taxon>Basidiomycota</taxon>
        <taxon>Agaricomycotina</taxon>
        <taxon>Agaricomycetes</taxon>
        <taxon>Agaricomycetidae</taxon>
        <taxon>Agaricales</taxon>
        <taxon>Marasmiineae</taxon>
        <taxon>Mycenaceae</taxon>
        <taxon>Roridomyces</taxon>
    </lineage>
</organism>
<feature type="transmembrane region" description="Helical" evidence="9">
    <location>
        <begin position="207"/>
        <end position="230"/>
    </location>
</feature>
<reference evidence="11" key="1">
    <citation type="submission" date="2023-03" db="EMBL/GenBank/DDBJ databases">
        <title>Massive genome expansion in bonnet fungi (Mycena s.s.) driven by repeated elements and novel gene families across ecological guilds.</title>
        <authorList>
            <consortium name="Lawrence Berkeley National Laboratory"/>
            <person name="Harder C.B."/>
            <person name="Miyauchi S."/>
            <person name="Viragh M."/>
            <person name="Kuo A."/>
            <person name="Thoen E."/>
            <person name="Andreopoulos B."/>
            <person name="Lu D."/>
            <person name="Skrede I."/>
            <person name="Drula E."/>
            <person name="Henrissat B."/>
            <person name="Morin E."/>
            <person name="Kohler A."/>
            <person name="Barry K."/>
            <person name="LaButti K."/>
            <person name="Morin E."/>
            <person name="Salamov A."/>
            <person name="Lipzen A."/>
            <person name="Mereny Z."/>
            <person name="Hegedus B."/>
            <person name="Baldrian P."/>
            <person name="Stursova M."/>
            <person name="Weitz H."/>
            <person name="Taylor A."/>
            <person name="Grigoriev I.V."/>
            <person name="Nagy L.G."/>
            <person name="Martin F."/>
            <person name="Kauserud H."/>
        </authorList>
    </citation>
    <scope>NUCLEOTIDE SEQUENCE</scope>
    <source>
        <strain evidence="11">9284</strain>
    </source>
</reference>